<sequence>MIAEEAWEASIDDFDFSPAAQRNSEVKVHLYGLRRGRPEPIVKVIESMVRDGDLESVIAHKNRDLVLLAAFEGHDPDALAEKEEELALAIARARTFRWTPSALGSATTVYDLHYGSLAFNDDSDWDIDELDGLRTWTIELRARPFGRSDVEMTATAGAATGGTDTQVNACDSLTGWTAVAPLPSGGAGTLSIDTDRYFEGGKSIRINPPSSSEAPLGGGYYTFTLEGAAELTGLSLSLAATPFLSVKVDGTYASARTVRMWADGVELADAGSTYVGGPTGAFYIHSFRCTDTSVSKLRVQISVSYTVYDPSFPTGTLSGPPLMGIRFDDVRRGPVPANASATGRETTSIFPIAGSARTEASIEIAHATSGLGDVFVYTSPYLGVTGYTPDLRRWATTVAGDGGGGTISGRTGALATGAGTTVFQIPAAPLPSGSYLLHVVGNGGAPTGTVTVIARVRSAAGTVLGDRSYTMTPAVLPGTTSFAVLGALTLPTVDLPEGTDCVVELDIAKVGSGGWSWDEFLLCHVSDDAAITAVAAGTGAKALGAANNRLWIDAPTPERSAGGIFLGTDPARADAYHAGVVAGAWGEHQLVPRYTPIFVANTGAANPSITAHYWPRWLFHARDLSGWTGV</sequence>
<gene>
    <name evidence="1" type="ORF">GCM10022215_24110</name>
</gene>
<dbReference type="EMBL" id="BAAAZH010000016">
    <property type="protein sequence ID" value="GAA4120461.1"/>
    <property type="molecule type" value="Genomic_DNA"/>
</dbReference>
<dbReference type="Proteomes" id="UP001501495">
    <property type="component" value="Unassembled WGS sequence"/>
</dbReference>
<evidence type="ECO:0008006" key="3">
    <source>
        <dbReference type="Google" id="ProtNLM"/>
    </source>
</evidence>
<evidence type="ECO:0000313" key="2">
    <source>
        <dbReference type="Proteomes" id="UP001501495"/>
    </source>
</evidence>
<organism evidence="1 2">
    <name type="scientific">Nocardioides fonticola</name>
    <dbReference type="NCBI Taxonomy" id="450363"/>
    <lineage>
        <taxon>Bacteria</taxon>
        <taxon>Bacillati</taxon>
        <taxon>Actinomycetota</taxon>
        <taxon>Actinomycetes</taxon>
        <taxon>Propionibacteriales</taxon>
        <taxon>Nocardioidaceae</taxon>
        <taxon>Nocardioides</taxon>
    </lineage>
</organism>
<proteinExistence type="predicted"/>
<comment type="caution">
    <text evidence="1">The sequence shown here is derived from an EMBL/GenBank/DDBJ whole genome shotgun (WGS) entry which is preliminary data.</text>
</comment>
<reference evidence="2" key="1">
    <citation type="journal article" date="2019" name="Int. J. Syst. Evol. Microbiol.">
        <title>The Global Catalogue of Microorganisms (GCM) 10K type strain sequencing project: providing services to taxonomists for standard genome sequencing and annotation.</title>
        <authorList>
            <consortium name="The Broad Institute Genomics Platform"/>
            <consortium name="The Broad Institute Genome Sequencing Center for Infectious Disease"/>
            <person name="Wu L."/>
            <person name="Ma J."/>
        </authorList>
    </citation>
    <scope>NUCLEOTIDE SEQUENCE [LARGE SCALE GENOMIC DNA]</scope>
    <source>
        <strain evidence="2">JCM 16703</strain>
    </source>
</reference>
<name>A0ABP7XKS4_9ACTN</name>
<evidence type="ECO:0000313" key="1">
    <source>
        <dbReference type="EMBL" id="GAA4120461.1"/>
    </source>
</evidence>
<protein>
    <recommendedName>
        <fullName evidence="3">Minor tail protein</fullName>
    </recommendedName>
</protein>
<accession>A0ABP7XKS4</accession>
<keyword evidence="2" id="KW-1185">Reference proteome</keyword>